<evidence type="ECO:0000313" key="12">
    <source>
        <dbReference type="Proteomes" id="UP000046947"/>
    </source>
</evidence>
<evidence type="ECO:0000313" key="4">
    <source>
        <dbReference type="EMBL" id="CNX29413.1"/>
    </source>
</evidence>
<reference evidence="7" key="3">
    <citation type="submission" date="2015-03" db="EMBL/GenBank/DDBJ databases">
        <authorList>
            <consortium name="Pathogen Informatics"/>
            <person name="Murphy D."/>
        </authorList>
    </citation>
    <scope>NUCLEOTIDE SEQUENCE</scope>
    <source>
        <strain evidence="7">N09902308</strain>
    </source>
</reference>
<dbReference type="EMBL" id="CNFT01000944">
    <property type="protein sequence ID" value="CKS60385.1"/>
    <property type="molecule type" value="Genomic_DNA"/>
</dbReference>
<evidence type="ECO:0000313" key="5">
    <source>
        <dbReference type="EMBL" id="COW12229.1"/>
    </source>
</evidence>
<dbReference type="Proteomes" id="UP000046947">
    <property type="component" value="Unassembled WGS sequence"/>
</dbReference>
<dbReference type="Proteomes" id="UP000048289">
    <property type="component" value="Unassembled WGS sequence"/>
</dbReference>
<gene>
    <name evidence="4" type="ORF">ERS007661_04563</name>
    <name evidence="5" type="ORF">ERS007679_03178</name>
    <name evidence="1" type="ORF">ERS007681_03190</name>
    <name evidence="2" type="ORF">ERS007688_03001</name>
    <name evidence="6" type="ORF">ERS007703_02980</name>
    <name evidence="7" type="ORF">ERS007739_00381</name>
    <name evidence="3" type="ORF">ERS027659_03329</name>
</gene>
<organism evidence="6 8">
    <name type="scientific">Mycobacterium tuberculosis</name>
    <dbReference type="NCBI Taxonomy" id="1773"/>
    <lineage>
        <taxon>Bacteria</taxon>
        <taxon>Bacillati</taxon>
        <taxon>Actinomycetota</taxon>
        <taxon>Actinomycetes</taxon>
        <taxon>Mycobacteriales</taxon>
        <taxon>Mycobacteriaceae</taxon>
        <taxon>Mycobacterium</taxon>
        <taxon>Mycobacterium tuberculosis complex</taxon>
    </lineage>
</organism>
<evidence type="ECO:0000313" key="8">
    <source>
        <dbReference type="Proteomes" id="UP000038802"/>
    </source>
</evidence>
<dbReference type="EMBL" id="CQQC01002912">
    <property type="protein sequence ID" value="CNX29413.1"/>
    <property type="molecule type" value="Genomic_DNA"/>
</dbReference>
<sequence>MLSGVVKIDAFSLDHGTPSSLTKQVRASLWVPGRKVKFCPAGPCAVPRRQVMRILYSSLNGVLSICSMLSWARTDSGSASLPRASIILIGPPTA</sequence>
<name>A0A0U0RTK4_MYCTX</name>
<reference evidence="8 9" key="1">
    <citation type="submission" date="2015-03" db="EMBL/GenBank/DDBJ databases">
        <authorList>
            <consortium name="Pathogen Informatics"/>
        </authorList>
    </citation>
    <scope>NUCLEOTIDE SEQUENCE [LARGE SCALE GENOMIC DNA]</scope>
    <source>
        <strain evidence="3 14">Bir 185</strain>
        <strain evidence="4 10">D00501624</strain>
        <strain evidence="5 11">G09801536</strain>
        <strain evidence="1 13">G09901357</strain>
        <strain evidence="2 12">H09601792</strain>
        <strain evidence="8">K00500041</strain>
        <strain evidence="9">N09902308</strain>
    </source>
</reference>
<evidence type="ECO:0000313" key="1">
    <source>
        <dbReference type="EMBL" id="CFE42499.1"/>
    </source>
</evidence>
<protein>
    <submittedName>
        <fullName evidence="6">Uncharacterized protein</fullName>
    </submittedName>
</protein>
<evidence type="ECO:0000313" key="6">
    <source>
        <dbReference type="EMBL" id="COW18082.1"/>
    </source>
</evidence>
<dbReference type="EMBL" id="CFOH01000583">
    <property type="protein sequence ID" value="CFE61915.1"/>
    <property type="molecule type" value="Genomic_DNA"/>
</dbReference>
<dbReference type="AlphaFoldDB" id="A0A0U0RTK4"/>
<dbReference type="Proteomes" id="UP000045842">
    <property type="component" value="Unassembled WGS sequence"/>
</dbReference>
<dbReference type="EMBL" id="CFOE01000517">
    <property type="protein sequence ID" value="CFE42499.1"/>
    <property type="molecule type" value="Genomic_DNA"/>
</dbReference>
<dbReference type="Proteomes" id="UP000039217">
    <property type="component" value="Unassembled WGS sequence"/>
</dbReference>
<evidence type="ECO:0000313" key="11">
    <source>
        <dbReference type="Proteomes" id="UP000045842"/>
    </source>
</evidence>
<evidence type="ECO:0000313" key="14">
    <source>
        <dbReference type="Proteomes" id="UP000050164"/>
    </source>
</evidence>
<evidence type="ECO:0000313" key="2">
    <source>
        <dbReference type="EMBL" id="CFE61915.1"/>
    </source>
</evidence>
<dbReference type="EMBL" id="CSBK01000106">
    <property type="protein sequence ID" value="COW94792.1"/>
    <property type="molecule type" value="Genomic_DNA"/>
</dbReference>
<evidence type="ECO:0000313" key="10">
    <source>
        <dbReference type="Proteomes" id="UP000039217"/>
    </source>
</evidence>
<evidence type="ECO:0000313" key="3">
    <source>
        <dbReference type="EMBL" id="CKS60385.1"/>
    </source>
</evidence>
<accession>A0A0U0RTK4</accession>
<dbReference type="Proteomes" id="UP000039021">
    <property type="component" value="Unassembled WGS sequence"/>
</dbReference>
<dbReference type="EMBL" id="CSAD01000534">
    <property type="protein sequence ID" value="COW12229.1"/>
    <property type="molecule type" value="Genomic_DNA"/>
</dbReference>
<reference evidence="6" key="2">
    <citation type="submission" date="2015-03" db="EMBL/GenBank/DDBJ databases">
        <authorList>
            <person name="Murphy D."/>
        </authorList>
    </citation>
    <scope>NUCLEOTIDE SEQUENCE [LARGE SCALE GENOMIC DNA]</scope>
    <source>
        <strain evidence="6">K00500041</strain>
    </source>
</reference>
<dbReference type="Proteomes" id="UP000038802">
    <property type="component" value="Unassembled WGS sequence"/>
</dbReference>
<proteinExistence type="predicted"/>
<dbReference type="Proteomes" id="UP000050164">
    <property type="component" value="Unassembled WGS sequence"/>
</dbReference>
<dbReference type="EMBL" id="CSAE01000367">
    <property type="protein sequence ID" value="COW18082.1"/>
    <property type="molecule type" value="Genomic_DNA"/>
</dbReference>
<evidence type="ECO:0000313" key="13">
    <source>
        <dbReference type="Proteomes" id="UP000048289"/>
    </source>
</evidence>
<evidence type="ECO:0000313" key="7">
    <source>
        <dbReference type="EMBL" id="COW94792.1"/>
    </source>
</evidence>
<evidence type="ECO:0000313" key="9">
    <source>
        <dbReference type="Proteomes" id="UP000039021"/>
    </source>
</evidence>